<reference evidence="4" key="2">
    <citation type="submission" date="2020-09" db="EMBL/GenBank/DDBJ databases">
        <authorList>
            <person name="Sun Q."/>
            <person name="Kim S."/>
        </authorList>
    </citation>
    <scope>NUCLEOTIDE SEQUENCE</scope>
    <source>
        <strain evidence="4">KCTC 42097</strain>
    </source>
</reference>
<dbReference type="PANTHER" id="PTHR35795:SF1">
    <property type="entry name" value="BIS(5'-NUCLEOSYL)-TETRAPHOSPHATASE, SYMMETRICAL"/>
    <property type="match status" value="1"/>
</dbReference>
<dbReference type="CDD" id="cd00077">
    <property type="entry name" value="HDc"/>
    <property type="match status" value="1"/>
</dbReference>
<dbReference type="InterPro" id="IPR006674">
    <property type="entry name" value="HD_domain"/>
</dbReference>
<keyword evidence="5" id="KW-1185">Reference proteome</keyword>
<keyword evidence="1 2" id="KW-0378">Hydrolase</keyword>
<dbReference type="InterPro" id="IPR023023">
    <property type="entry name" value="dNTPase_2"/>
</dbReference>
<dbReference type="InterPro" id="IPR006261">
    <property type="entry name" value="dGTPase"/>
</dbReference>
<dbReference type="NCBIfam" id="NF002328">
    <property type="entry name" value="PRK01286.1-3"/>
    <property type="match status" value="1"/>
</dbReference>
<comment type="caution">
    <text evidence="4">The sequence shown here is derived from an EMBL/GenBank/DDBJ whole genome shotgun (WGS) entry which is preliminary data.</text>
</comment>
<dbReference type="EMBL" id="BMZO01000001">
    <property type="protein sequence ID" value="GHC62863.1"/>
    <property type="molecule type" value="Genomic_DNA"/>
</dbReference>
<dbReference type="InterPro" id="IPR026875">
    <property type="entry name" value="PHydrolase_assoc_dom"/>
</dbReference>
<dbReference type="NCBIfam" id="NF002326">
    <property type="entry name" value="PRK01286.1-1"/>
    <property type="match status" value="1"/>
</dbReference>
<organism evidence="4 5">
    <name type="scientific">Limoniibacter endophyticus</name>
    <dbReference type="NCBI Taxonomy" id="1565040"/>
    <lineage>
        <taxon>Bacteria</taxon>
        <taxon>Pseudomonadati</taxon>
        <taxon>Pseudomonadota</taxon>
        <taxon>Alphaproteobacteria</taxon>
        <taxon>Hyphomicrobiales</taxon>
        <taxon>Bartonellaceae</taxon>
        <taxon>Limoniibacter</taxon>
    </lineage>
</organism>
<evidence type="ECO:0000313" key="4">
    <source>
        <dbReference type="EMBL" id="GHC62863.1"/>
    </source>
</evidence>
<protein>
    <recommendedName>
        <fullName evidence="2">Deoxyguanosinetriphosphate triphosphohydrolase-like protein</fullName>
    </recommendedName>
</protein>
<evidence type="ECO:0000256" key="1">
    <source>
        <dbReference type="ARBA" id="ARBA00022801"/>
    </source>
</evidence>
<evidence type="ECO:0000256" key="2">
    <source>
        <dbReference type="HAMAP-Rule" id="MF_01212"/>
    </source>
</evidence>
<dbReference type="AlphaFoldDB" id="A0A8J3DLW4"/>
<dbReference type="SMART" id="SM00471">
    <property type="entry name" value="HDc"/>
    <property type="match status" value="1"/>
</dbReference>
<reference evidence="4" key="1">
    <citation type="journal article" date="2014" name="Int. J. Syst. Evol. Microbiol.">
        <title>Complete genome sequence of Corynebacterium casei LMG S-19264T (=DSM 44701T), isolated from a smear-ripened cheese.</title>
        <authorList>
            <consortium name="US DOE Joint Genome Institute (JGI-PGF)"/>
            <person name="Walter F."/>
            <person name="Albersmeier A."/>
            <person name="Kalinowski J."/>
            <person name="Ruckert C."/>
        </authorList>
    </citation>
    <scope>NUCLEOTIDE SEQUENCE</scope>
    <source>
        <strain evidence="4">KCTC 42097</strain>
    </source>
</reference>
<dbReference type="InterPro" id="IPR003607">
    <property type="entry name" value="HD/PDEase_dom"/>
</dbReference>
<dbReference type="Gene3D" id="1.10.3210.10">
    <property type="entry name" value="Hypothetical protein af1432"/>
    <property type="match status" value="1"/>
</dbReference>
<dbReference type="Proteomes" id="UP000641137">
    <property type="component" value="Unassembled WGS sequence"/>
</dbReference>
<evidence type="ECO:0000313" key="5">
    <source>
        <dbReference type="Proteomes" id="UP000641137"/>
    </source>
</evidence>
<dbReference type="Pfam" id="PF01966">
    <property type="entry name" value="HD"/>
    <property type="match status" value="1"/>
</dbReference>
<comment type="similarity">
    <text evidence="2">Belongs to the dGTPase family. Type 2 subfamily.</text>
</comment>
<name>A0A8J3DLW4_9HYPH</name>
<feature type="domain" description="HD" evidence="3">
    <location>
        <begin position="76"/>
        <end position="220"/>
    </location>
</feature>
<dbReference type="PROSITE" id="PS51831">
    <property type="entry name" value="HD"/>
    <property type="match status" value="1"/>
</dbReference>
<sequence length="405" mass="45997">MTKDALSEIGFGYRPRAPYACDPARTRGRFHPEIESPTRTPFQRDRDRIIHSTAFRRLKHKTQVFISHEADHYRTRLTHTIEVAQIARALARAMRGDEDLAEAVALVHDFGHTPFGHTGEDALHEKMKPYGGFDHNTQSLRIVTKLEARYAEFDGLNLSWETLEGLVKHNGPLVDAAGKGLNGEVSAAVLDYCATHDLELDLHANLESQCAAIADDIAYDAHDMDDGLRSGLLTLDKLRNVPLISDILAEVEARYPDLDPSRKGHELMRRQITLMVEDVIRTSHANLERIRPQSVEDVHRAGETIVRFSDAMAAKEKELKRFLYANLYRHEDVMAVREGADQIVRDLFDRYFAEPDLMPDDWHKGLEGANDARKARRVSDFLAGMTDTYAVNAHKRLFDRTPDLR</sequence>
<dbReference type="NCBIfam" id="TIGR01353">
    <property type="entry name" value="dGTP_triPase"/>
    <property type="match status" value="1"/>
</dbReference>
<proteinExistence type="inferred from homology"/>
<dbReference type="Pfam" id="PF13286">
    <property type="entry name" value="HD_assoc"/>
    <property type="match status" value="1"/>
</dbReference>
<evidence type="ECO:0000259" key="3">
    <source>
        <dbReference type="PROSITE" id="PS51831"/>
    </source>
</evidence>
<dbReference type="RefSeq" id="WP_189487367.1">
    <property type="nucleotide sequence ID" value="NZ_BMZO01000001.1"/>
</dbReference>
<dbReference type="GO" id="GO:0016793">
    <property type="term" value="F:triphosphoric monoester hydrolase activity"/>
    <property type="evidence" value="ECO:0007669"/>
    <property type="project" value="InterPro"/>
</dbReference>
<dbReference type="SUPFAM" id="SSF109604">
    <property type="entry name" value="HD-domain/PDEase-like"/>
    <property type="match status" value="1"/>
</dbReference>
<dbReference type="PANTHER" id="PTHR35795">
    <property type="entry name" value="SLR1885 PROTEIN"/>
    <property type="match status" value="1"/>
</dbReference>
<gene>
    <name evidence="4" type="ORF">GCM10010136_04190</name>
</gene>
<accession>A0A8J3DLW4</accession>
<dbReference type="InterPro" id="IPR051094">
    <property type="entry name" value="Diverse_Catalytic_Enzymes"/>
</dbReference>
<dbReference type="HAMAP" id="MF_01212">
    <property type="entry name" value="dGTPase_type2"/>
    <property type="match status" value="1"/>
</dbReference>